<accession>A0A7C8I712</accession>
<evidence type="ECO:0000313" key="2">
    <source>
        <dbReference type="Proteomes" id="UP000481861"/>
    </source>
</evidence>
<gene>
    <name evidence="1" type="ORF">BDV95DRAFT_605898</name>
</gene>
<dbReference type="OrthoDB" id="5330139at2759"/>
<evidence type="ECO:0000313" key="1">
    <source>
        <dbReference type="EMBL" id="KAF2872268.1"/>
    </source>
</evidence>
<sequence>MLSTISRPAVRRLHTPFMRRSFYSKSAEFIVRTPENRLVTQKVDITLSAADDPYQSSFMLPVDAGHAFRASCAAQGLSLSSDSEILPLIFYHDTRHFAHAMAPYPRFVIQHDLPRPSNANTSPATLYLFGKTHSVALNVTPDDRFTQFAHESWHEMRHVLKKLEDM</sequence>
<comment type="caution">
    <text evidence="1">The sequence shown here is derived from an EMBL/GenBank/DDBJ whole genome shotgun (WGS) entry which is preliminary data.</text>
</comment>
<dbReference type="Proteomes" id="UP000481861">
    <property type="component" value="Unassembled WGS sequence"/>
</dbReference>
<name>A0A7C8I712_9PLEO</name>
<dbReference type="EMBL" id="JAADJZ010000009">
    <property type="protein sequence ID" value="KAF2872268.1"/>
    <property type="molecule type" value="Genomic_DNA"/>
</dbReference>
<reference evidence="1 2" key="1">
    <citation type="submission" date="2020-01" db="EMBL/GenBank/DDBJ databases">
        <authorList>
            <consortium name="DOE Joint Genome Institute"/>
            <person name="Haridas S."/>
            <person name="Albert R."/>
            <person name="Binder M."/>
            <person name="Bloem J."/>
            <person name="Labutti K."/>
            <person name="Salamov A."/>
            <person name="Andreopoulos B."/>
            <person name="Baker S.E."/>
            <person name="Barry K."/>
            <person name="Bills G."/>
            <person name="Bluhm B.H."/>
            <person name="Cannon C."/>
            <person name="Castanera R."/>
            <person name="Culley D.E."/>
            <person name="Daum C."/>
            <person name="Ezra D."/>
            <person name="Gonzalez J.B."/>
            <person name="Henrissat B."/>
            <person name="Kuo A."/>
            <person name="Liang C."/>
            <person name="Lipzen A."/>
            <person name="Lutzoni F."/>
            <person name="Magnuson J."/>
            <person name="Mondo S."/>
            <person name="Nolan M."/>
            <person name="Ohm R."/>
            <person name="Pangilinan J."/>
            <person name="Park H.-J.H."/>
            <person name="Ramirez L."/>
            <person name="Alfaro M."/>
            <person name="Sun H."/>
            <person name="Tritt A."/>
            <person name="Yoshinaga Y."/>
            <person name="Zwiers L.-H.L."/>
            <person name="Turgeon B.G."/>
            <person name="Goodwin S.B."/>
            <person name="Spatafora J.W."/>
            <person name="Crous P.W."/>
            <person name="Grigoriev I.V."/>
        </authorList>
    </citation>
    <scope>NUCLEOTIDE SEQUENCE [LARGE SCALE GENOMIC DNA]</scope>
    <source>
        <strain evidence="1 2">CBS 611.86</strain>
    </source>
</reference>
<keyword evidence="2" id="KW-1185">Reference proteome</keyword>
<organism evidence="1 2">
    <name type="scientific">Massariosphaeria phaeospora</name>
    <dbReference type="NCBI Taxonomy" id="100035"/>
    <lineage>
        <taxon>Eukaryota</taxon>
        <taxon>Fungi</taxon>
        <taxon>Dikarya</taxon>
        <taxon>Ascomycota</taxon>
        <taxon>Pezizomycotina</taxon>
        <taxon>Dothideomycetes</taxon>
        <taxon>Pleosporomycetidae</taxon>
        <taxon>Pleosporales</taxon>
        <taxon>Pleosporales incertae sedis</taxon>
        <taxon>Massariosphaeria</taxon>
    </lineage>
</organism>
<proteinExistence type="predicted"/>
<protein>
    <submittedName>
        <fullName evidence="1">Uncharacterized protein</fullName>
    </submittedName>
</protein>
<dbReference type="AlphaFoldDB" id="A0A7C8I712"/>